<reference evidence="3 4" key="1">
    <citation type="submission" date="2018-07" db="EMBL/GenBank/DDBJ databases">
        <authorList>
            <person name="Peeters C."/>
        </authorList>
    </citation>
    <scope>NUCLEOTIDE SEQUENCE [LARGE SCALE GENOMIC DNA]</scope>
    <source>
        <strain evidence="3 4">LMG 3411</strain>
    </source>
</reference>
<dbReference type="RefSeq" id="WP_244240223.1">
    <property type="nucleotide sequence ID" value="NZ_UFQB01000001.1"/>
</dbReference>
<comment type="similarity">
    <text evidence="1">Belongs to the UPF0065 (bug) family.</text>
</comment>
<dbReference type="Proteomes" id="UP000289184">
    <property type="component" value="Unassembled WGS sequence"/>
</dbReference>
<dbReference type="Gene3D" id="3.40.190.10">
    <property type="entry name" value="Periplasmic binding protein-like II"/>
    <property type="match status" value="1"/>
</dbReference>
<name>A0A446C2Z6_9BURK</name>
<gene>
    <name evidence="3" type="ORF">AGI3411_00334</name>
</gene>
<dbReference type="CDD" id="cd07012">
    <property type="entry name" value="PBP2_Bug_TTT"/>
    <property type="match status" value="1"/>
</dbReference>
<dbReference type="PANTHER" id="PTHR42928">
    <property type="entry name" value="TRICARBOXYLATE-BINDING PROTEIN"/>
    <property type="match status" value="1"/>
</dbReference>
<dbReference type="SUPFAM" id="SSF53850">
    <property type="entry name" value="Periplasmic binding protein-like II"/>
    <property type="match status" value="1"/>
</dbReference>
<proteinExistence type="inferred from homology"/>
<accession>A0A446C2Z6</accession>
<feature type="chain" id="PRO_5019032479" description="Tripartite tricarboxylate transporter family receptor" evidence="2">
    <location>
        <begin position="29"/>
        <end position="335"/>
    </location>
</feature>
<evidence type="ECO:0008006" key="5">
    <source>
        <dbReference type="Google" id="ProtNLM"/>
    </source>
</evidence>
<evidence type="ECO:0000313" key="3">
    <source>
        <dbReference type="EMBL" id="SSW62151.1"/>
    </source>
</evidence>
<evidence type="ECO:0000313" key="4">
    <source>
        <dbReference type="Proteomes" id="UP000289184"/>
    </source>
</evidence>
<dbReference type="PIRSF" id="PIRSF017082">
    <property type="entry name" value="YflP"/>
    <property type="match status" value="1"/>
</dbReference>
<evidence type="ECO:0000256" key="2">
    <source>
        <dbReference type="SAM" id="SignalP"/>
    </source>
</evidence>
<keyword evidence="4" id="KW-1185">Reference proteome</keyword>
<dbReference type="PANTHER" id="PTHR42928:SF5">
    <property type="entry name" value="BLR1237 PROTEIN"/>
    <property type="match status" value="1"/>
</dbReference>
<dbReference type="Pfam" id="PF03401">
    <property type="entry name" value="TctC"/>
    <property type="match status" value="1"/>
</dbReference>
<sequence>MSKLFDRLRLAGCAVALGAALSGPAALAADYPNRPVMMMVPYPAGGTSDAIARVVAPPVSKQLGQPVLVENLGGVSGALGAQKVLAAKSDGYYLFQGSPNELILSPIANPAVKLKSEDFRLVQMIGMAPMVIVARSDLPAATADELVTLARSRSATQPLTFGSVGVGSLYHVLGEHLARTIGANMVHVPYKGGAPLMQDLGGGQVDIAILPLSQQQMALAEQGRVKLLASLDPQRSTLPALKAVPSVNEGQLLKGFNFTTWTGYFVKRDTPEAVVAQLQAALNAAMQDPAVKQSLTYQNIEVSAPMSAEQADTMYRAETERFREISSHVKLAGTP</sequence>
<dbReference type="AlphaFoldDB" id="A0A446C2Z6"/>
<keyword evidence="2" id="KW-0732">Signal</keyword>
<dbReference type="EMBL" id="UFQB01000001">
    <property type="protein sequence ID" value="SSW62151.1"/>
    <property type="molecule type" value="Genomic_DNA"/>
</dbReference>
<protein>
    <recommendedName>
        <fullName evidence="5">Tripartite tricarboxylate transporter family receptor</fullName>
    </recommendedName>
</protein>
<evidence type="ECO:0000256" key="1">
    <source>
        <dbReference type="ARBA" id="ARBA00006987"/>
    </source>
</evidence>
<dbReference type="InterPro" id="IPR005064">
    <property type="entry name" value="BUG"/>
</dbReference>
<dbReference type="Gene3D" id="3.40.190.150">
    <property type="entry name" value="Bordetella uptake gene, domain 1"/>
    <property type="match status" value="1"/>
</dbReference>
<feature type="signal peptide" evidence="2">
    <location>
        <begin position="1"/>
        <end position="28"/>
    </location>
</feature>
<dbReference type="InterPro" id="IPR042100">
    <property type="entry name" value="Bug_dom1"/>
</dbReference>
<organism evidence="3 4">
    <name type="scientific">Achromobacter agilis</name>
    <dbReference type="NCBI Taxonomy" id="1353888"/>
    <lineage>
        <taxon>Bacteria</taxon>
        <taxon>Pseudomonadati</taxon>
        <taxon>Pseudomonadota</taxon>
        <taxon>Betaproteobacteria</taxon>
        <taxon>Burkholderiales</taxon>
        <taxon>Alcaligenaceae</taxon>
        <taxon>Achromobacter</taxon>
    </lineage>
</organism>